<keyword evidence="4" id="KW-1185">Reference proteome</keyword>
<dbReference type="Proteomes" id="UP000537126">
    <property type="component" value="Unassembled WGS sequence"/>
</dbReference>
<feature type="signal peptide" evidence="2">
    <location>
        <begin position="1"/>
        <end position="24"/>
    </location>
</feature>
<evidence type="ECO:0000313" key="3">
    <source>
        <dbReference type="EMBL" id="NIK72588.1"/>
    </source>
</evidence>
<dbReference type="AlphaFoldDB" id="A0A846MM32"/>
<protein>
    <submittedName>
        <fullName evidence="3">Uncharacterized protein</fullName>
    </submittedName>
</protein>
<proteinExistence type="predicted"/>
<feature type="chain" id="PRO_5032773984" evidence="2">
    <location>
        <begin position="25"/>
        <end position="232"/>
    </location>
</feature>
<feature type="region of interest" description="Disordered" evidence="1">
    <location>
        <begin position="28"/>
        <end position="56"/>
    </location>
</feature>
<keyword evidence="2" id="KW-0732">Signal</keyword>
<evidence type="ECO:0000256" key="2">
    <source>
        <dbReference type="SAM" id="SignalP"/>
    </source>
</evidence>
<name>A0A846MM32_9BACT</name>
<feature type="region of interest" description="Disordered" evidence="1">
    <location>
        <begin position="186"/>
        <end position="232"/>
    </location>
</feature>
<feature type="compositionally biased region" description="Basic and acidic residues" evidence="1">
    <location>
        <begin position="28"/>
        <end position="39"/>
    </location>
</feature>
<gene>
    <name evidence="3" type="ORF">FHS56_000074</name>
</gene>
<dbReference type="EMBL" id="JAASRN010000001">
    <property type="protein sequence ID" value="NIK72588.1"/>
    <property type="molecule type" value="Genomic_DNA"/>
</dbReference>
<accession>A0A846MM32</accession>
<organism evidence="3 4">
    <name type="scientific">Thermonema lapsum</name>
    <dbReference type="NCBI Taxonomy" id="28195"/>
    <lineage>
        <taxon>Bacteria</taxon>
        <taxon>Pseudomonadati</taxon>
        <taxon>Bacteroidota</taxon>
        <taxon>Cytophagia</taxon>
        <taxon>Cytophagales</taxon>
        <taxon>Thermonemataceae</taxon>
        <taxon>Thermonema</taxon>
    </lineage>
</organism>
<reference evidence="3 4" key="1">
    <citation type="submission" date="2020-03" db="EMBL/GenBank/DDBJ databases">
        <title>Genomic Encyclopedia of Type Strains, Phase IV (KMG-IV): sequencing the most valuable type-strain genomes for metagenomic binning, comparative biology and taxonomic classification.</title>
        <authorList>
            <person name="Goeker M."/>
        </authorList>
    </citation>
    <scope>NUCLEOTIDE SEQUENCE [LARGE SCALE GENOMIC DNA]</scope>
    <source>
        <strain evidence="3 4">DSM 5718</strain>
    </source>
</reference>
<evidence type="ECO:0000256" key="1">
    <source>
        <dbReference type="SAM" id="MobiDB-lite"/>
    </source>
</evidence>
<evidence type="ECO:0000313" key="4">
    <source>
        <dbReference type="Proteomes" id="UP000537126"/>
    </source>
</evidence>
<dbReference type="RefSeq" id="WP_166917910.1">
    <property type="nucleotide sequence ID" value="NZ_JAASRN010000001.1"/>
</dbReference>
<comment type="caution">
    <text evidence="3">The sequence shown here is derived from an EMBL/GenBank/DDBJ whole genome shotgun (WGS) entry which is preliminary data.</text>
</comment>
<feature type="compositionally biased region" description="Basic and acidic residues" evidence="1">
    <location>
        <begin position="186"/>
        <end position="208"/>
    </location>
</feature>
<sequence>MKSLFNILCLFCCVCLLSASAGYAQKLSKKDKEPQKHAQQEYGPFKGSKWRGDHKPHRMAPPTMISQFRGPVGIIPKEGDKQDLTTKYPQRIPYRVLKKIRERAAAASKASASYRGTIKRNYAFERSRLRNNERMAAYRGTIKVKRSRAQSYADRYSGMPKSVTLSRYRDPRYTRKGRLLLPWQRKDLPNWQREKPPKLRYDRQENKIWAKPRPMPNPKPKEQRSVPQEGGE</sequence>